<keyword evidence="12" id="KW-1185">Reference proteome</keyword>
<evidence type="ECO:0000256" key="1">
    <source>
        <dbReference type="ARBA" id="ARBA00004259"/>
    </source>
</evidence>
<dbReference type="Gene3D" id="1.25.10.10">
    <property type="entry name" value="Leucine-rich Repeat Variant"/>
    <property type="match status" value="1"/>
</dbReference>
<dbReference type="Pfam" id="PF03810">
    <property type="entry name" value="IBN_N"/>
    <property type="match status" value="1"/>
</dbReference>
<dbReference type="SUPFAM" id="SSF48371">
    <property type="entry name" value="ARM repeat"/>
    <property type="match status" value="1"/>
</dbReference>
<accession>A0A087T551</accession>
<dbReference type="PANTHER" id="PTHR10527">
    <property type="entry name" value="IMPORTIN BETA"/>
    <property type="match status" value="1"/>
</dbReference>
<dbReference type="OMA" id="QQYQERW"/>
<dbReference type="InterPro" id="IPR058584">
    <property type="entry name" value="IMB1_TNPO1-like_TPR"/>
</dbReference>
<dbReference type="OrthoDB" id="10263328at2759"/>
<dbReference type="SMART" id="SM00913">
    <property type="entry name" value="IBN_N"/>
    <property type="match status" value="1"/>
</dbReference>
<dbReference type="AlphaFoldDB" id="A0A087T551"/>
<gene>
    <name evidence="11" type="ORF">X975_02373</name>
</gene>
<keyword evidence="7" id="KW-0653">Protein transport</keyword>
<keyword evidence="6" id="KW-0677">Repeat</keyword>
<keyword evidence="4" id="KW-0813">Transport</keyword>
<proteinExistence type="inferred from homology"/>
<evidence type="ECO:0000256" key="3">
    <source>
        <dbReference type="ARBA" id="ARBA00010907"/>
    </source>
</evidence>
<dbReference type="PROSITE" id="PS50077">
    <property type="entry name" value="HEAT_REPEAT"/>
    <property type="match status" value="1"/>
</dbReference>
<dbReference type="GO" id="GO:0006606">
    <property type="term" value="P:protein import into nucleus"/>
    <property type="evidence" value="ECO:0007669"/>
    <property type="project" value="InterPro"/>
</dbReference>
<evidence type="ECO:0000256" key="5">
    <source>
        <dbReference type="ARBA" id="ARBA00022490"/>
    </source>
</evidence>
<dbReference type="InterPro" id="IPR001494">
    <property type="entry name" value="Importin-beta_N"/>
</dbReference>
<evidence type="ECO:0000256" key="7">
    <source>
        <dbReference type="ARBA" id="ARBA00022927"/>
    </source>
</evidence>
<evidence type="ECO:0000256" key="8">
    <source>
        <dbReference type="ARBA" id="ARBA00023242"/>
    </source>
</evidence>
<evidence type="ECO:0000313" key="11">
    <source>
        <dbReference type="EMBL" id="KFM60240.1"/>
    </source>
</evidence>
<comment type="similarity">
    <text evidence="3">Belongs to the importin beta family. Importin beta-1 subfamily.</text>
</comment>
<dbReference type="GO" id="GO:0005635">
    <property type="term" value="C:nuclear envelope"/>
    <property type="evidence" value="ECO:0007669"/>
    <property type="project" value="UniProtKB-SubCell"/>
</dbReference>
<dbReference type="InterPro" id="IPR000225">
    <property type="entry name" value="Armadillo"/>
</dbReference>
<feature type="repeat" description="HEAT" evidence="9">
    <location>
        <begin position="409"/>
        <end position="447"/>
    </location>
</feature>
<evidence type="ECO:0000256" key="4">
    <source>
        <dbReference type="ARBA" id="ARBA00022448"/>
    </source>
</evidence>
<dbReference type="STRING" id="407821.A0A087T551"/>
<dbReference type="InterPro" id="IPR040122">
    <property type="entry name" value="Importin_beta"/>
</dbReference>
<reference evidence="11 12" key="1">
    <citation type="submission" date="2013-11" db="EMBL/GenBank/DDBJ databases">
        <title>Genome sequencing of Stegodyphus mimosarum.</title>
        <authorList>
            <person name="Bechsgaard J."/>
        </authorList>
    </citation>
    <scope>NUCLEOTIDE SEQUENCE [LARGE SCALE GENOMIC DNA]</scope>
</reference>
<evidence type="ECO:0000313" key="12">
    <source>
        <dbReference type="Proteomes" id="UP000054359"/>
    </source>
</evidence>
<feature type="non-terminal residue" evidence="11">
    <location>
        <position position="666"/>
    </location>
</feature>
<dbReference type="InterPro" id="IPR021133">
    <property type="entry name" value="HEAT_type_2"/>
</dbReference>
<feature type="domain" description="Importin N-terminal" evidence="10">
    <location>
        <begin position="21"/>
        <end position="101"/>
    </location>
</feature>
<dbReference type="PROSITE" id="PS50166">
    <property type="entry name" value="IMPORTIN_B_NT"/>
    <property type="match status" value="1"/>
</dbReference>
<comment type="subcellular location">
    <subcellularLocation>
        <location evidence="2">Cytoplasm</location>
    </subcellularLocation>
    <subcellularLocation>
        <location evidence="1">Nucleus envelope</location>
    </subcellularLocation>
</comment>
<dbReference type="EMBL" id="KK113453">
    <property type="protein sequence ID" value="KFM60240.1"/>
    <property type="molecule type" value="Genomic_DNA"/>
</dbReference>
<protein>
    <submittedName>
        <fullName evidence="11">Importin subunit beta-1</fullName>
    </submittedName>
</protein>
<sequence>MDLISILEKTVSPDKGELEAAQSYLEQAAQNNLPEFLKSLSDVLQHASNTPVARMAAGLQLKNTLTSKDPELRVKYQERWLQFPADIRNYIKANVLSALGTETFRPSSAAQCVAYIAVAELPRGEWPDLIVMLTQNVTNAASTEMTKEATLEAIGYICQDIEPEVLVSQSNDILTAIVHGIRKDEPSDHVKLAATNALLNSLEFTKANFEKESERHFIMQVVCEATQSSDTKVRVAALQCLVKIMSLYYQYMETYMGPALFAITMEAMKSDIDEVALQGIEFWSNVCDEEVDLDIEATEAAEQGRPPARTSRFYAKGALQYLVPILMQTLTKQEEHDDEDDWIPCKAAGVCLMLMAACCEDDIVPHVLPFVKNNIKHHDWRYRDAAVMAFGCILEGPDPSNLKPVVEQAMPMLIELMSDESVVVRDTVAWTIGRVCELNPEAAVNESYLKPLLEALVKGLAAEPRVASNVCWAFSSLAEAAFEAAEVTDENQEPNTYCLSECFEVIVGKLLETTERPDGNQANLRNAAYEALMELVKNSPKDCYVWVQKTTMIILERLNHVLALEGHIQSTSDRAQYNDLQSLLCATLQSVLRKMTPEDAPKISDAIMAALLQMFSSSSGKSGGVQEDALMAVSMLVEVLGDQFLKYMDAFSPYLALGLKNHAEYQ</sequence>
<dbReference type="Proteomes" id="UP000054359">
    <property type="component" value="Unassembled WGS sequence"/>
</dbReference>
<dbReference type="Pfam" id="PF13513">
    <property type="entry name" value="HEAT_EZ"/>
    <property type="match status" value="1"/>
</dbReference>
<dbReference type="GO" id="GO:0031267">
    <property type="term" value="F:small GTPase binding"/>
    <property type="evidence" value="ECO:0007669"/>
    <property type="project" value="InterPro"/>
</dbReference>
<keyword evidence="5" id="KW-0963">Cytoplasm</keyword>
<organism evidence="11 12">
    <name type="scientific">Stegodyphus mimosarum</name>
    <name type="common">African social velvet spider</name>
    <dbReference type="NCBI Taxonomy" id="407821"/>
    <lineage>
        <taxon>Eukaryota</taxon>
        <taxon>Metazoa</taxon>
        <taxon>Ecdysozoa</taxon>
        <taxon>Arthropoda</taxon>
        <taxon>Chelicerata</taxon>
        <taxon>Arachnida</taxon>
        <taxon>Araneae</taxon>
        <taxon>Araneomorphae</taxon>
        <taxon>Entelegynae</taxon>
        <taxon>Eresoidea</taxon>
        <taxon>Eresidae</taxon>
        <taxon>Stegodyphus</taxon>
    </lineage>
</organism>
<dbReference type="Pfam" id="PF25574">
    <property type="entry name" value="TPR_IMB1"/>
    <property type="match status" value="1"/>
</dbReference>
<dbReference type="GO" id="GO:0005737">
    <property type="term" value="C:cytoplasm"/>
    <property type="evidence" value="ECO:0007669"/>
    <property type="project" value="UniProtKB-SubCell"/>
</dbReference>
<evidence type="ECO:0000256" key="2">
    <source>
        <dbReference type="ARBA" id="ARBA00004496"/>
    </source>
</evidence>
<name>A0A087T551_STEMI</name>
<evidence type="ECO:0000259" key="10">
    <source>
        <dbReference type="PROSITE" id="PS50166"/>
    </source>
</evidence>
<dbReference type="InterPro" id="IPR016024">
    <property type="entry name" value="ARM-type_fold"/>
</dbReference>
<evidence type="ECO:0000256" key="6">
    <source>
        <dbReference type="ARBA" id="ARBA00022737"/>
    </source>
</evidence>
<dbReference type="FunFam" id="1.25.10.10:FF:000027">
    <property type="entry name" value="Importin subunit beta-1"/>
    <property type="match status" value="1"/>
</dbReference>
<dbReference type="InterPro" id="IPR011989">
    <property type="entry name" value="ARM-like"/>
</dbReference>
<keyword evidence="8" id="KW-0539">Nucleus</keyword>
<evidence type="ECO:0000256" key="9">
    <source>
        <dbReference type="PROSITE-ProRule" id="PRU00103"/>
    </source>
</evidence>
<dbReference type="SMART" id="SM00185">
    <property type="entry name" value="ARM"/>
    <property type="match status" value="3"/>
</dbReference>